<protein>
    <submittedName>
        <fullName evidence="1">Uncharacterized protein</fullName>
    </submittedName>
</protein>
<comment type="caution">
    <text evidence="1">The sequence shown here is derived from an EMBL/GenBank/DDBJ whole genome shotgun (WGS) entry which is preliminary data.</text>
</comment>
<organism evidence="1">
    <name type="scientific">marine sediment metagenome</name>
    <dbReference type="NCBI Taxonomy" id="412755"/>
    <lineage>
        <taxon>unclassified sequences</taxon>
        <taxon>metagenomes</taxon>
        <taxon>ecological metagenomes</taxon>
    </lineage>
</organism>
<gene>
    <name evidence="1" type="ORF">LCGC14_0514920</name>
</gene>
<accession>A0A0F9ULL5</accession>
<reference evidence="1" key="1">
    <citation type="journal article" date="2015" name="Nature">
        <title>Complex archaea that bridge the gap between prokaryotes and eukaryotes.</title>
        <authorList>
            <person name="Spang A."/>
            <person name="Saw J.H."/>
            <person name="Jorgensen S.L."/>
            <person name="Zaremba-Niedzwiedzka K."/>
            <person name="Martijn J."/>
            <person name="Lind A.E."/>
            <person name="van Eijk R."/>
            <person name="Schleper C."/>
            <person name="Guy L."/>
            <person name="Ettema T.J."/>
        </authorList>
    </citation>
    <scope>NUCLEOTIDE SEQUENCE</scope>
</reference>
<evidence type="ECO:0000313" key="1">
    <source>
        <dbReference type="EMBL" id="KKN62116.1"/>
    </source>
</evidence>
<proteinExistence type="predicted"/>
<name>A0A0F9ULL5_9ZZZZ</name>
<sequence>MITRRLFLQGLGVIVGTVVLDKLDIIEKPVPIENEIKRWGNIKITEEYGNAIPATQGTRLNKDIAKILIDDARKTLPKGTNFLILEKMPSNYGRSHGFAWYTNNIIMKGGIPKINQGMIKAKLKI</sequence>
<dbReference type="EMBL" id="LAZR01000634">
    <property type="protein sequence ID" value="KKN62116.1"/>
    <property type="molecule type" value="Genomic_DNA"/>
</dbReference>
<dbReference type="AlphaFoldDB" id="A0A0F9ULL5"/>